<evidence type="ECO:0000256" key="2">
    <source>
        <dbReference type="ARBA" id="ARBA00022670"/>
    </source>
</evidence>
<keyword evidence="3" id="KW-0378">Hydrolase</keyword>
<dbReference type="PANTHER" id="PTHR12606:SF1">
    <property type="entry name" value="UBIQUITIN-LIKE-SPECIFIC PROTEASE 1A"/>
    <property type="match status" value="1"/>
</dbReference>
<dbReference type="PANTHER" id="PTHR12606">
    <property type="entry name" value="SENTRIN/SUMO-SPECIFIC PROTEASE"/>
    <property type="match status" value="1"/>
</dbReference>
<reference evidence="8 9" key="1">
    <citation type="submission" date="2024-09" db="EMBL/GenBank/DDBJ databases">
        <title>Rethinking Asexuality: The Enigmatic Case of Functional Sexual Genes in Lepraria (Stereocaulaceae).</title>
        <authorList>
            <person name="Doellman M."/>
            <person name="Sun Y."/>
            <person name="Barcenas-Pena A."/>
            <person name="Lumbsch H.T."/>
            <person name="Grewe F."/>
        </authorList>
    </citation>
    <scope>NUCLEOTIDE SEQUENCE [LARGE SCALE GENOMIC DNA]</scope>
    <source>
        <strain evidence="8 9">Grewe 0041</strain>
    </source>
</reference>
<evidence type="ECO:0000256" key="3">
    <source>
        <dbReference type="ARBA" id="ARBA00022801"/>
    </source>
</evidence>
<feature type="region of interest" description="Disordered" evidence="6">
    <location>
        <begin position="121"/>
        <end position="150"/>
    </location>
</feature>
<dbReference type="InterPro" id="IPR038765">
    <property type="entry name" value="Papain-like_cys_pep_sf"/>
</dbReference>
<keyword evidence="2" id="KW-0645">Protease</keyword>
<comment type="caution">
    <text evidence="8">The sequence shown here is derived from an EMBL/GenBank/DDBJ whole genome shotgun (WGS) entry which is preliminary data.</text>
</comment>
<dbReference type="Pfam" id="PF02902">
    <property type="entry name" value="Peptidase_C48"/>
    <property type="match status" value="1"/>
</dbReference>
<comment type="similarity">
    <text evidence="1">Belongs to the peptidase C48 family.</text>
</comment>
<protein>
    <recommendedName>
        <fullName evidence="7">Ubiquitin-like protease family profile domain-containing protein</fullName>
    </recommendedName>
</protein>
<sequence>MNAAHEREDMYHTEQDYSLVDEAGENITSSIEESSVELARKGNIEADPDAFSDENSPDCFINESNSNNSDKPIDYGINEVTAREQIVSPSPAPKLTDLTDVSSYPIPYLDGIGAPLLPTGLDNTTLDPQESEGAAIPSKPTTAPLSSSSPLFMERFVGSKTLPGPDCTSKNAVVGETTAEGLSVPINPQPLETQPLPCLSQINTPENATGETTLPSTDLQGALSSFQPQCWLSSTAIELVLTLCSSNSFRVFDPLIYDIGQPKTRNIKPTPEDVQYALLPLYYREHWTLALFDVKNHTVTYFDSLPGQNIDAHKDALLKFAKDFKPGTFQLTFQYDDQAKQKNFYDCGVFVLVTSLHIFTGSVCPPLYDCCLWRAVFRALLTAKCENELPATKGENFLSTRVEDEQNDPASIKKTFLSHKQLQEEAKSGAEAANEAIDVLQKLRTMNIKLRDDTENDLPLAQSDLTIMEYVVSAYHTVRPHLQTADVTSGLQTDRSRVQAEVERLKGTLEAAKKRIDSFEAAIQTAVKTREYHAEAEAQSRQRMQRTLQDLDDLHEKQIKAAERSALVREQLGDLLR</sequence>
<feature type="compositionally biased region" description="Acidic residues" evidence="6">
    <location>
        <begin position="46"/>
        <end position="56"/>
    </location>
</feature>
<dbReference type="Proteomes" id="UP001590951">
    <property type="component" value="Unassembled WGS sequence"/>
</dbReference>
<dbReference type="EMBL" id="JBHFEH010000099">
    <property type="protein sequence ID" value="KAL2047488.1"/>
    <property type="molecule type" value="Genomic_DNA"/>
</dbReference>
<feature type="domain" description="Ubiquitin-like protease family profile" evidence="7">
    <location>
        <begin position="212"/>
        <end position="358"/>
    </location>
</feature>
<dbReference type="PROSITE" id="PS50600">
    <property type="entry name" value="ULP_PROTEASE"/>
    <property type="match status" value="1"/>
</dbReference>
<feature type="region of interest" description="Disordered" evidence="6">
    <location>
        <begin position="40"/>
        <end position="72"/>
    </location>
</feature>
<evidence type="ECO:0000256" key="4">
    <source>
        <dbReference type="ARBA" id="ARBA00022807"/>
    </source>
</evidence>
<gene>
    <name evidence="8" type="ORF">ABVK25_011472</name>
</gene>
<evidence type="ECO:0000313" key="9">
    <source>
        <dbReference type="Proteomes" id="UP001590951"/>
    </source>
</evidence>
<proteinExistence type="inferred from homology"/>
<dbReference type="SUPFAM" id="SSF54001">
    <property type="entry name" value="Cysteine proteinases"/>
    <property type="match status" value="1"/>
</dbReference>
<dbReference type="Gene3D" id="3.40.395.10">
    <property type="entry name" value="Adenoviral Proteinase, Chain A"/>
    <property type="match status" value="1"/>
</dbReference>
<organism evidence="8 9">
    <name type="scientific">Lepraria finkii</name>
    <dbReference type="NCBI Taxonomy" id="1340010"/>
    <lineage>
        <taxon>Eukaryota</taxon>
        <taxon>Fungi</taxon>
        <taxon>Dikarya</taxon>
        <taxon>Ascomycota</taxon>
        <taxon>Pezizomycotina</taxon>
        <taxon>Lecanoromycetes</taxon>
        <taxon>OSLEUM clade</taxon>
        <taxon>Lecanoromycetidae</taxon>
        <taxon>Lecanorales</taxon>
        <taxon>Lecanorineae</taxon>
        <taxon>Stereocaulaceae</taxon>
        <taxon>Lepraria</taxon>
    </lineage>
</organism>
<name>A0ABR4AP24_9LECA</name>
<evidence type="ECO:0000256" key="5">
    <source>
        <dbReference type="SAM" id="Coils"/>
    </source>
</evidence>
<keyword evidence="4" id="KW-0788">Thiol protease</keyword>
<keyword evidence="9" id="KW-1185">Reference proteome</keyword>
<keyword evidence="5" id="KW-0175">Coiled coil</keyword>
<dbReference type="InterPro" id="IPR003653">
    <property type="entry name" value="Peptidase_C48_C"/>
</dbReference>
<evidence type="ECO:0000256" key="1">
    <source>
        <dbReference type="ARBA" id="ARBA00005234"/>
    </source>
</evidence>
<evidence type="ECO:0000259" key="7">
    <source>
        <dbReference type="PROSITE" id="PS50600"/>
    </source>
</evidence>
<evidence type="ECO:0000256" key="6">
    <source>
        <dbReference type="SAM" id="MobiDB-lite"/>
    </source>
</evidence>
<feature type="coiled-coil region" evidence="5">
    <location>
        <begin position="495"/>
        <end position="529"/>
    </location>
</feature>
<feature type="compositionally biased region" description="Low complexity" evidence="6">
    <location>
        <begin position="137"/>
        <end position="150"/>
    </location>
</feature>
<accession>A0ABR4AP24</accession>
<evidence type="ECO:0000313" key="8">
    <source>
        <dbReference type="EMBL" id="KAL2047488.1"/>
    </source>
</evidence>